<protein>
    <submittedName>
        <fullName evidence="1">Uncharacterized protein</fullName>
    </submittedName>
</protein>
<reference evidence="1" key="1">
    <citation type="submission" date="2022-07" db="EMBL/GenBank/DDBJ databases">
        <title>Phylogenomic reconstructions and comparative analyses of Kickxellomycotina fungi.</title>
        <authorList>
            <person name="Reynolds N.K."/>
            <person name="Stajich J.E."/>
            <person name="Barry K."/>
            <person name="Grigoriev I.V."/>
            <person name="Crous P."/>
            <person name="Smith M.E."/>
        </authorList>
    </citation>
    <scope>NUCLEOTIDE SEQUENCE</scope>
    <source>
        <strain evidence="1">CBS 109366</strain>
    </source>
</reference>
<sequence length="2098" mass="211547">AEVDKKRREEDEAAEAQRLEQERQQAEELRKAKEKEAEEQREKERLAAQQREMEARAQELLDQQYVRTCNSVDRELKALAASVVKADETIARMRATRLPPIRVDPTVQSVANLTSQMKDLSIDDTELWNRTADVLLEALHVSRDELRASQRSLAKQLSAHLKSETKCDEATRLLGASASAASPPNSAAGDAALTPLQRDYQQRLKGVFALISKRVVDVEQVVNAEADRLQSERDELPRSLRAPTLDSIQRTLGNVSKTLAQKNNELDDLVDLVNDMNLGTSADQLRKKPRPPPLSCISVSGAVAAEEEATPVAVRRAAAPRTAASGVPWSPKDMPFGTTATAATPSAKRGGGYGLHGEDLFVSKASASPGADGLSEASPSAGQTATAPLPAHFARTQVRELVPRSIKHHRKASLVVDDPAARDGRDDASVVPSSQFSMAASHLQTRRQRAVARDVLTRATRTVAVFRAPELSTFHAIERAKGGSSALSQPTPMPDLSRYAQAFEKLRYVEPEPEPEPEPPAAPAPAPTQAPLDFGKFLPPKPASDKWTCGTCELLNPASATTCVVCEEPRPGAPPAPSQAAVPAFGSAGGGFQPSGGLSFGAASSADVSRAASASPFGSFSQRPAAAARPFAPFVPPSASAMLGADTPKAASESPFGSLSRKPAAAAQLFPSFVPPGASAAPEETEKPVATGFQPSSGFALGAASSADAQKRSIDLSARPAVSFPSFAPPGSAPSAGSAKPEKPAPGGPEWECEVCMLMSPSDATQCIVCEAARPRQAGAAPPPPPAAADVPKQAAVSSGDSGSGSDSGSADDDDVSESDVGSDLDEASESDAGSDLESAVREAVSESDAGSDLDSDDHDEEPESHAGSDLDSGIREAVPESDAGGNSAPAGPEEPPESVAVSDGVVDPEEPSEGAAATGDVADPVKPTESDADGARAPVGSEEPSENVASPEAAADSVELPENIAASEDVAGPEEPPVTAVVDDGMAEPAGPSELVVVADGITEPAVQSESVAVSDGAAAPEEPSESAAASEDVVGPVEASESVAAADSMAEPGEPSEIDAEGSRAPVGPVEASETVAVPDNVAESEEPSEGVAEGNREPAGPEESPESAAASDNVADPVKPAESEPVGPVEAFESAVAAGVVAEPVEPPEIGAEGSREPVGPAEPSESVAASDNVADPEGPSDSVAGANAASENEHANDDVVGDEVGSTKDREALESAPDAPTDTDAQNAIANPVAEDLEGTEERTAGRDDADGSPDTRAEVDAETLPVVQPSDSSESDRDAHGKSPGSDGHDSDGFVHVSQQLLVSDDGEQDVESVSSPAVIIDSGDASPATPAQTLSSTTAEAPATDAPADSPAEKDSATAQALDMAPVLDLVAGISIAGVVAAGLGATPTIATTGDTSKIEEPHAEIQPEEADDVPPVPAIPTTSDANDAEVPSSDANDAEVPSSEAKPEEASEVKPEEVIEVKPEEASEVKPEEANDVSAAPASDAGAPSNEVQPDETVEVPAAPTNDGSDAEVPSNEVPAALSEAETEEAVEEAQDQAVSEMSDEDVPELGPKEQPEDTDEPSDAASDELSEAATDELPDVDDVSIANSEAESPNNSPRKSMLQKSRTSSGEFVMLSHPHDSREATPPAASGTGFSMTGLAEGIEAAGDDAGMPATPEPAGLSSDEGRSDASPTKAYSAPRAALGSAPESLAGSSTGAGSFFKAGRLGNFGSTFKPASTSFGASATTGSGLPSALTSQPPPAPLAFGEKLDKPAFGVSSAASFGNRASSTGLTAGSGGFASMSKAQSGFSAHATLPNAFATQAPPAPLPFGASSTSSSGAQPATSAALPPAFTSQAPPAPAFGMRVDKPAFGVSSAASFGNRGSSAGLASGTGGFTSASKAPSGFSAHATLPNALAPQAPPAPLAFGMKVDKPAFGAPSTSLFGAQPASSAALPPAFLSQPPAAPAFGLKASKPAFGVSSAASLGNWGSSTGLTAGVGGFTSASKTASGFGAHAAAAQDSFAAISEKSRAAEAGAFGVGAFGVGAFGGSQGGAGTFASRSGGAGFGQAFGAQIPSGRPAVRPPVPSDDPIRSIIHGDDSDGAANDSGNDSD</sequence>
<dbReference type="Proteomes" id="UP001140234">
    <property type="component" value="Unassembled WGS sequence"/>
</dbReference>
<evidence type="ECO:0000313" key="2">
    <source>
        <dbReference type="Proteomes" id="UP001140234"/>
    </source>
</evidence>
<feature type="non-terminal residue" evidence="1">
    <location>
        <position position="1"/>
    </location>
</feature>
<accession>A0ACC1K4Z5</accession>
<proteinExistence type="predicted"/>
<evidence type="ECO:0000313" key="1">
    <source>
        <dbReference type="EMBL" id="KAJ2773686.1"/>
    </source>
</evidence>
<dbReference type="EMBL" id="JANBUJ010000191">
    <property type="protein sequence ID" value="KAJ2773686.1"/>
    <property type="molecule type" value="Genomic_DNA"/>
</dbReference>
<keyword evidence="2" id="KW-1185">Reference proteome</keyword>
<name>A0ACC1K4Z5_9FUNG</name>
<comment type="caution">
    <text evidence="1">The sequence shown here is derived from an EMBL/GenBank/DDBJ whole genome shotgun (WGS) entry which is preliminary data.</text>
</comment>
<gene>
    <name evidence="1" type="ORF">IWQ57_001186</name>
</gene>
<organism evidence="1 2">
    <name type="scientific">Coemansia nantahalensis</name>
    <dbReference type="NCBI Taxonomy" id="2789366"/>
    <lineage>
        <taxon>Eukaryota</taxon>
        <taxon>Fungi</taxon>
        <taxon>Fungi incertae sedis</taxon>
        <taxon>Zoopagomycota</taxon>
        <taxon>Kickxellomycotina</taxon>
        <taxon>Kickxellomycetes</taxon>
        <taxon>Kickxellales</taxon>
        <taxon>Kickxellaceae</taxon>
        <taxon>Coemansia</taxon>
    </lineage>
</organism>